<evidence type="ECO:0000256" key="10">
    <source>
        <dbReference type="ARBA" id="ARBA00034808"/>
    </source>
</evidence>
<dbReference type="Pfam" id="PF00271">
    <property type="entry name" value="Helicase_C"/>
    <property type="match status" value="1"/>
</dbReference>
<evidence type="ECO:0000259" key="14">
    <source>
        <dbReference type="PROSITE" id="PS51194"/>
    </source>
</evidence>
<dbReference type="Pfam" id="PF16124">
    <property type="entry name" value="RecQ_Zn_bind"/>
    <property type="match status" value="1"/>
</dbReference>
<dbReference type="InterPro" id="IPR004589">
    <property type="entry name" value="DNA_helicase_ATP-dep_RecQ"/>
</dbReference>
<dbReference type="InterPro" id="IPR014001">
    <property type="entry name" value="Helicase_ATP-bd"/>
</dbReference>
<dbReference type="PROSITE" id="PS51192">
    <property type="entry name" value="HELICASE_ATP_BIND_1"/>
    <property type="match status" value="1"/>
</dbReference>
<keyword evidence="8" id="KW-0413">Isomerase</keyword>
<dbReference type="SMART" id="SM00487">
    <property type="entry name" value="DEXDc"/>
    <property type="match status" value="1"/>
</dbReference>
<comment type="catalytic activity">
    <reaction evidence="9">
        <text>Couples ATP hydrolysis with the unwinding of duplex DNA by translocating in the 3'-5' direction.</text>
        <dbReference type="EC" id="5.6.2.4"/>
    </reaction>
</comment>
<evidence type="ECO:0000256" key="8">
    <source>
        <dbReference type="ARBA" id="ARBA00023235"/>
    </source>
</evidence>
<dbReference type="PANTHER" id="PTHR13710:SF105">
    <property type="entry name" value="ATP-DEPENDENT DNA HELICASE Q1"/>
    <property type="match status" value="1"/>
</dbReference>
<gene>
    <name evidence="15" type="ORF">JOM49_003167</name>
</gene>
<evidence type="ECO:0000256" key="2">
    <source>
        <dbReference type="ARBA" id="ARBA00022723"/>
    </source>
</evidence>
<keyword evidence="3" id="KW-0547">Nucleotide-binding</keyword>
<keyword evidence="16" id="KW-1185">Reference proteome</keyword>
<keyword evidence="2" id="KW-0479">Metal-binding</keyword>
<dbReference type="PROSITE" id="PS00690">
    <property type="entry name" value="DEAH_ATP_HELICASE"/>
    <property type="match status" value="1"/>
</dbReference>
<sequence length="553" mass="60296">MSDEHTAELRRLAERCFGWPELSDEQVEAMEAVVAGHDVLAVLPTGAGKSAIYQVPTLMLDGPALVVSPLLALQHDQIKGLVDNEVPEAVAINSAQRAKEREEAWESVRSGAAAYLFLAPEQLAKDEVVADLAELGVALVVIDEAHCVSAWGHDFRPDYLRLGSVIDRLGHPPVVALTATAAPPVREDLVRRLGLREHREVIASFDRPNLHLAVRRHTDDHGKREAVLAEVRALTEDPATRGGLVYAATRRDTEFYADELTKSGIRAAAYHAGMNGDDRTRVHQAYRDGELDVVVATSAFGMGIDKPDVRFVVHASAPDSLDSYYQQIGRAGRDGEPARIILFYRPEDLSVQRFLTAAKAPEDTLDAIAGALRSHGDPVSTEDLSDEVDAPAARRTRAVNLLEQAGVVTTDEHGELAYTDPELPVDQAREQALEVAGRHQRLIRSRVRVLSEYADTTDCRRRHLLAYFGEQLADPCGRCDTCEAGTASAAPADSAEFPVGDRVRHAEWGGGAVLAVDEDRLTVLFDDVGYKTLSRQAVLENDLLRPAGTFTEA</sequence>
<name>A0ABS4PQE4_9PSEU</name>
<evidence type="ECO:0000256" key="11">
    <source>
        <dbReference type="ARBA" id="ARBA00044535"/>
    </source>
</evidence>
<protein>
    <recommendedName>
        <fullName evidence="11">ATP-dependent DNA helicase RecQ</fullName>
        <ecNumber evidence="10">5.6.2.4</ecNumber>
    </recommendedName>
    <alternativeName>
        <fullName evidence="12">DNA 3'-5' helicase RecQ</fullName>
    </alternativeName>
</protein>
<evidence type="ECO:0000259" key="13">
    <source>
        <dbReference type="PROSITE" id="PS51192"/>
    </source>
</evidence>
<evidence type="ECO:0000256" key="1">
    <source>
        <dbReference type="ARBA" id="ARBA00005446"/>
    </source>
</evidence>
<dbReference type="EC" id="5.6.2.4" evidence="10"/>
<keyword evidence="6" id="KW-0067">ATP-binding</keyword>
<dbReference type="InterPro" id="IPR002464">
    <property type="entry name" value="DNA/RNA_helicase_DEAH_CS"/>
</dbReference>
<keyword evidence="4 15" id="KW-0378">Hydrolase</keyword>
<comment type="caution">
    <text evidence="15">The sequence shown here is derived from an EMBL/GenBank/DDBJ whole genome shotgun (WGS) entry which is preliminary data.</text>
</comment>
<reference evidence="15 16" key="1">
    <citation type="submission" date="2021-03" db="EMBL/GenBank/DDBJ databases">
        <title>Sequencing the genomes of 1000 actinobacteria strains.</title>
        <authorList>
            <person name="Klenk H.-P."/>
        </authorList>
    </citation>
    <scope>NUCLEOTIDE SEQUENCE [LARGE SCALE GENOMIC DNA]</scope>
    <source>
        <strain evidence="15 16">DSM 45510</strain>
    </source>
</reference>
<dbReference type="EMBL" id="JAGGMS010000001">
    <property type="protein sequence ID" value="MBP2181641.1"/>
    <property type="molecule type" value="Genomic_DNA"/>
</dbReference>
<dbReference type="InterPro" id="IPR001650">
    <property type="entry name" value="Helicase_C-like"/>
</dbReference>
<evidence type="ECO:0000256" key="12">
    <source>
        <dbReference type="ARBA" id="ARBA00044550"/>
    </source>
</evidence>
<dbReference type="InterPro" id="IPR027417">
    <property type="entry name" value="P-loop_NTPase"/>
</dbReference>
<keyword evidence="5 15" id="KW-0347">Helicase</keyword>
<dbReference type="NCBIfam" id="TIGR00614">
    <property type="entry name" value="recQ_fam"/>
    <property type="match status" value="1"/>
</dbReference>
<keyword evidence="7" id="KW-0238">DNA-binding</keyword>
<comment type="similarity">
    <text evidence="1">Belongs to the helicase family. RecQ subfamily.</text>
</comment>
<accession>A0ABS4PQE4</accession>
<evidence type="ECO:0000256" key="5">
    <source>
        <dbReference type="ARBA" id="ARBA00022806"/>
    </source>
</evidence>
<evidence type="ECO:0000256" key="3">
    <source>
        <dbReference type="ARBA" id="ARBA00022741"/>
    </source>
</evidence>
<feature type="domain" description="Helicase C-terminal" evidence="14">
    <location>
        <begin position="226"/>
        <end position="376"/>
    </location>
</feature>
<dbReference type="Proteomes" id="UP000741013">
    <property type="component" value="Unassembled WGS sequence"/>
</dbReference>
<dbReference type="RefSeq" id="WP_209665036.1">
    <property type="nucleotide sequence ID" value="NZ_JAGGMS010000001.1"/>
</dbReference>
<evidence type="ECO:0000256" key="7">
    <source>
        <dbReference type="ARBA" id="ARBA00023125"/>
    </source>
</evidence>
<evidence type="ECO:0000313" key="15">
    <source>
        <dbReference type="EMBL" id="MBP2181641.1"/>
    </source>
</evidence>
<dbReference type="PANTHER" id="PTHR13710">
    <property type="entry name" value="DNA HELICASE RECQ FAMILY MEMBER"/>
    <property type="match status" value="1"/>
</dbReference>
<evidence type="ECO:0000256" key="4">
    <source>
        <dbReference type="ARBA" id="ARBA00022801"/>
    </source>
</evidence>
<evidence type="ECO:0000256" key="6">
    <source>
        <dbReference type="ARBA" id="ARBA00022840"/>
    </source>
</evidence>
<dbReference type="InterPro" id="IPR011545">
    <property type="entry name" value="DEAD/DEAH_box_helicase_dom"/>
</dbReference>
<feature type="domain" description="Helicase ATP-binding" evidence="13">
    <location>
        <begin position="30"/>
        <end position="199"/>
    </location>
</feature>
<dbReference type="GO" id="GO:0016787">
    <property type="term" value="F:hydrolase activity"/>
    <property type="evidence" value="ECO:0007669"/>
    <property type="project" value="UniProtKB-KW"/>
</dbReference>
<dbReference type="SMART" id="SM00490">
    <property type="entry name" value="HELICc"/>
    <property type="match status" value="1"/>
</dbReference>
<dbReference type="Gene3D" id="3.40.50.300">
    <property type="entry name" value="P-loop containing nucleotide triphosphate hydrolases"/>
    <property type="match status" value="2"/>
</dbReference>
<dbReference type="PROSITE" id="PS51194">
    <property type="entry name" value="HELICASE_CTER"/>
    <property type="match status" value="1"/>
</dbReference>
<dbReference type="GO" id="GO:0003678">
    <property type="term" value="F:DNA helicase activity"/>
    <property type="evidence" value="ECO:0007669"/>
    <property type="project" value="UniProtKB-EC"/>
</dbReference>
<evidence type="ECO:0000313" key="16">
    <source>
        <dbReference type="Proteomes" id="UP000741013"/>
    </source>
</evidence>
<organism evidence="15 16">
    <name type="scientific">Amycolatopsis magusensis</name>
    <dbReference type="NCBI Taxonomy" id="882444"/>
    <lineage>
        <taxon>Bacteria</taxon>
        <taxon>Bacillati</taxon>
        <taxon>Actinomycetota</taxon>
        <taxon>Actinomycetes</taxon>
        <taxon>Pseudonocardiales</taxon>
        <taxon>Pseudonocardiaceae</taxon>
        <taxon>Amycolatopsis</taxon>
    </lineage>
</organism>
<dbReference type="SUPFAM" id="SSF52540">
    <property type="entry name" value="P-loop containing nucleoside triphosphate hydrolases"/>
    <property type="match status" value="1"/>
</dbReference>
<dbReference type="InterPro" id="IPR032284">
    <property type="entry name" value="RecQ_Zn-bd"/>
</dbReference>
<dbReference type="CDD" id="cd17920">
    <property type="entry name" value="DEXHc_RecQ"/>
    <property type="match status" value="1"/>
</dbReference>
<proteinExistence type="inferred from homology"/>
<dbReference type="Pfam" id="PF00270">
    <property type="entry name" value="DEAD"/>
    <property type="match status" value="1"/>
</dbReference>
<evidence type="ECO:0000256" key="9">
    <source>
        <dbReference type="ARBA" id="ARBA00034617"/>
    </source>
</evidence>